<dbReference type="Proteomes" id="UP000593567">
    <property type="component" value="Unassembled WGS sequence"/>
</dbReference>
<organism evidence="1 2">
    <name type="scientific">Bugula neritina</name>
    <name type="common">Brown bryozoan</name>
    <name type="synonym">Sertularia neritina</name>
    <dbReference type="NCBI Taxonomy" id="10212"/>
    <lineage>
        <taxon>Eukaryota</taxon>
        <taxon>Metazoa</taxon>
        <taxon>Spiralia</taxon>
        <taxon>Lophotrochozoa</taxon>
        <taxon>Bryozoa</taxon>
        <taxon>Gymnolaemata</taxon>
        <taxon>Cheilostomatida</taxon>
        <taxon>Flustrina</taxon>
        <taxon>Buguloidea</taxon>
        <taxon>Bugulidae</taxon>
        <taxon>Bugula</taxon>
    </lineage>
</organism>
<sequence length="77" mass="8707">MCSQKYVVFCTTVFRIFKLDIGNKDVLAMAIILNNKTILKLECYQESLAEQKAASSKRLFLSSLCVFSNAKIVSNHE</sequence>
<dbReference type="AlphaFoldDB" id="A0A7J7IV26"/>
<reference evidence="1" key="1">
    <citation type="submission" date="2020-06" db="EMBL/GenBank/DDBJ databases">
        <title>Draft genome of Bugula neritina, a colonial animal packing powerful symbionts and potential medicines.</title>
        <authorList>
            <person name="Rayko M."/>
        </authorList>
    </citation>
    <scope>NUCLEOTIDE SEQUENCE [LARGE SCALE GENOMIC DNA]</scope>
    <source>
        <strain evidence="1">Kwan_BN1</strain>
    </source>
</reference>
<evidence type="ECO:0000313" key="1">
    <source>
        <dbReference type="EMBL" id="KAF6017264.1"/>
    </source>
</evidence>
<dbReference type="EMBL" id="VXIV02003417">
    <property type="protein sequence ID" value="KAF6017264.1"/>
    <property type="molecule type" value="Genomic_DNA"/>
</dbReference>
<evidence type="ECO:0000313" key="2">
    <source>
        <dbReference type="Proteomes" id="UP000593567"/>
    </source>
</evidence>
<comment type="caution">
    <text evidence="1">The sequence shown here is derived from an EMBL/GenBank/DDBJ whole genome shotgun (WGS) entry which is preliminary data.</text>
</comment>
<protein>
    <submittedName>
        <fullName evidence="1">Uncharacterized protein</fullName>
    </submittedName>
</protein>
<name>A0A7J7IV26_BUGNE</name>
<accession>A0A7J7IV26</accession>
<keyword evidence="2" id="KW-1185">Reference proteome</keyword>
<gene>
    <name evidence="1" type="ORF">EB796_024425</name>
</gene>
<proteinExistence type="predicted"/>